<feature type="transmembrane region" description="Helical" evidence="1">
    <location>
        <begin position="67"/>
        <end position="88"/>
    </location>
</feature>
<gene>
    <name evidence="2" type="ORF">GJR97_04635</name>
</gene>
<protein>
    <submittedName>
        <fullName evidence="2">Uncharacterized protein</fullName>
    </submittedName>
</protein>
<keyword evidence="3" id="KW-1185">Reference proteome</keyword>
<evidence type="ECO:0000256" key="1">
    <source>
        <dbReference type="SAM" id="Phobius"/>
    </source>
</evidence>
<accession>A0A6L5QZ16</accession>
<proteinExistence type="predicted"/>
<evidence type="ECO:0000313" key="3">
    <source>
        <dbReference type="Proteomes" id="UP000476511"/>
    </source>
</evidence>
<name>A0A6L5QZ16_9MICO</name>
<dbReference type="EMBL" id="WKJD01000007">
    <property type="protein sequence ID" value="MRX43011.1"/>
    <property type="molecule type" value="Genomic_DNA"/>
</dbReference>
<feature type="transmembrane region" description="Helical" evidence="1">
    <location>
        <begin position="136"/>
        <end position="154"/>
    </location>
</feature>
<feature type="transmembrane region" description="Helical" evidence="1">
    <location>
        <begin position="30"/>
        <end position="55"/>
    </location>
</feature>
<dbReference type="AlphaFoldDB" id="A0A6L5QZ16"/>
<keyword evidence="1" id="KW-1133">Transmembrane helix</keyword>
<keyword evidence="1" id="KW-0472">Membrane</keyword>
<reference evidence="2 3" key="1">
    <citation type="submission" date="2019-11" db="EMBL/GenBank/DDBJ databases">
        <title>Agromyces kandeliae sp. nov., isolated from mangrove soil.</title>
        <authorList>
            <person name="Wang R."/>
        </authorList>
    </citation>
    <scope>NUCLEOTIDE SEQUENCE [LARGE SCALE GENOMIC DNA]</scope>
    <source>
        <strain evidence="2 3">Q22</strain>
    </source>
</reference>
<feature type="transmembrane region" description="Helical" evidence="1">
    <location>
        <begin position="166"/>
        <end position="190"/>
    </location>
</feature>
<organism evidence="2 3">
    <name type="scientific">Agromyces kandeliae</name>
    <dbReference type="NCBI Taxonomy" id="2666141"/>
    <lineage>
        <taxon>Bacteria</taxon>
        <taxon>Bacillati</taxon>
        <taxon>Actinomycetota</taxon>
        <taxon>Actinomycetes</taxon>
        <taxon>Micrococcales</taxon>
        <taxon>Microbacteriaceae</taxon>
        <taxon>Agromyces</taxon>
    </lineage>
</organism>
<dbReference type="Proteomes" id="UP000476511">
    <property type="component" value="Unassembled WGS sequence"/>
</dbReference>
<feature type="transmembrane region" description="Helical" evidence="1">
    <location>
        <begin position="100"/>
        <end position="124"/>
    </location>
</feature>
<evidence type="ECO:0000313" key="2">
    <source>
        <dbReference type="EMBL" id="MRX43011.1"/>
    </source>
</evidence>
<comment type="caution">
    <text evidence="2">The sequence shown here is derived from an EMBL/GenBank/DDBJ whole genome shotgun (WGS) entry which is preliminary data.</text>
</comment>
<sequence length="196" mass="19980">MTGTTLGESVGFLVPVTGFAFADAAGLRGWAAWLLLVAFGAGEGALLGLGQSLALRRGPAEVSVGRWVAATAAAASAAWALGMLPSTLDDAGVGIDWARPATWVVIGFAGLVLLASIPLAQWPVLAASGVPRAWRWVPLGMVAWLVGLPFTFAPSPIVDVGTPAPVVFALFAASGVLMAVTMAFVTGLGLRRMLRG</sequence>
<keyword evidence="1" id="KW-0812">Transmembrane</keyword>